<gene>
    <name evidence="1" type="ORF">V1525DRAFT_159257</name>
</gene>
<reference evidence="2" key="1">
    <citation type="journal article" date="2024" name="Front. Bioeng. Biotechnol.">
        <title>Genome-scale model development and genomic sequencing of the oleaginous clade Lipomyces.</title>
        <authorList>
            <person name="Czajka J.J."/>
            <person name="Han Y."/>
            <person name="Kim J."/>
            <person name="Mondo S.J."/>
            <person name="Hofstad B.A."/>
            <person name="Robles A."/>
            <person name="Haridas S."/>
            <person name="Riley R."/>
            <person name="LaButti K."/>
            <person name="Pangilinan J."/>
            <person name="Andreopoulos W."/>
            <person name="Lipzen A."/>
            <person name="Yan J."/>
            <person name="Wang M."/>
            <person name="Ng V."/>
            <person name="Grigoriev I.V."/>
            <person name="Spatafora J.W."/>
            <person name="Magnuson J.K."/>
            <person name="Baker S.E."/>
            <person name="Pomraning K.R."/>
        </authorList>
    </citation>
    <scope>NUCLEOTIDE SEQUENCE [LARGE SCALE GENOMIC DNA]</scope>
    <source>
        <strain evidence="2">CBS 7786</strain>
    </source>
</reference>
<keyword evidence="2" id="KW-1185">Reference proteome</keyword>
<comment type="caution">
    <text evidence="1">The sequence shown here is derived from an EMBL/GenBank/DDBJ whole genome shotgun (WGS) entry which is preliminary data.</text>
</comment>
<organism evidence="1 2">
    <name type="scientific">Lipomyces kononenkoae</name>
    <name type="common">Yeast</name>
    <dbReference type="NCBI Taxonomy" id="34357"/>
    <lineage>
        <taxon>Eukaryota</taxon>
        <taxon>Fungi</taxon>
        <taxon>Dikarya</taxon>
        <taxon>Ascomycota</taxon>
        <taxon>Saccharomycotina</taxon>
        <taxon>Lipomycetes</taxon>
        <taxon>Lipomycetales</taxon>
        <taxon>Lipomycetaceae</taxon>
        <taxon>Lipomyces</taxon>
    </lineage>
</organism>
<proteinExistence type="predicted"/>
<sequence>MVQGLNDLLYVLDYISSVYWLWTPAFMCIVDMVVDVTFMYFYTCSIFCNWAFAFAVVFYSLVSCLGWVLH</sequence>
<evidence type="ECO:0000313" key="2">
    <source>
        <dbReference type="Proteomes" id="UP001433508"/>
    </source>
</evidence>
<evidence type="ECO:0000313" key="1">
    <source>
        <dbReference type="EMBL" id="KAK9237520.1"/>
    </source>
</evidence>
<dbReference type="EMBL" id="MU971368">
    <property type="protein sequence ID" value="KAK9237520.1"/>
    <property type="molecule type" value="Genomic_DNA"/>
</dbReference>
<dbReference type="Proteomes" id="UP001433508">
    <property type="component" value="Unassembled WGS sequence"/>
</dbReference>
<protein>
    <submittedName>
        <fullName evidence="1">Uncharacterized protein</fullName>
    </submittedName>
</protein>
<name>A0ACC3T0Z7_LIPKO</name>
<accession>A0ACC3T0Z7</accession>